<evidence type="ECO:0000313" key="8">
    <source>
        <dbReference type="EMBL" id="CCH60965.1"/>
    </source>
</evidence>
<dbReference type="GO" id="GO:0016020">
    <property type="term" value="C:membrane"/>
    <property type="evidence" value="ECO:0007669"/>
    <property type="project" value="UniProtKB-SubCell"/>
</dbReference>
<feature type="transmembrane region" description="Helical" evidence="6">
    <location>
        <begin position="58"/>
        <end position="79"/>
    </location>
</feature>
<proteinExistence type="predicted"/>
<dbReference type="EMBL" id="HE806319">
    <property type="protein sequence ID" value="CCH60965.1"/>
    <property type="molecule type" value="Genomic_DNA"/>
</dbReference>
<dbReference type="OrthoDB" id="200954at2759"/>
<dbReference type="Proteomes" id="UP000002866">
    <property type="component" value="Chromosome 4"/>
</dbReference>
<dbReference type="GO" id="GO:0005385">
    <property type="term" value="F:zinc ion transmembrane transporter activity"/>
    <property type="evidence" value="ECO:0007669"/>
    <property type="project" value="EnsemblFungi"/>
</dbReference>
<keyword evidence="7" id="KW-0732">Signal</keyword>
<feature type="transmembrane region" description="Helical" evidence="6">
    <location>
        <begin position="412"/>
        <end position="434"/>
    </location>
</feature>
<evidence type="ECO:0000256" key="7">
    <source>
        <dbReference type="SAM" id="SignalP"/>
    </source>
</evidence>
<comment type="subcellular location">
    <subcellularLocation>
        <location evidence="1">Membrane</location>
        <topology evidence="1">Multi-pass membrane protein</topology>
    </subcellularLocation>
</comment>
<feature type="transmembrane region" description="Helical" evidence="6">
    <location>
        <begin position="91"/>
        <end position="111"/>
    </location>
</feature>
<feature type="compositionally biased region" description="Basic residues" evidence="5">
    <location>
        <begin position="191"/>
        <end position="205"/>
    </location>
</feature>
<name>I2H3L3_HENB6</name>
<dbReference type="InterPro" id="IPR003689">
    <property type="entry name" value="ZIP"/>
</dbReference>
<evidence type="ECO:0000256" key="6">
    <source>
        <dbReference type="SAM" id="Phobius"/>
    </source>
</evidence>
<dbReference type="GeneID" id="14496001"/>
<dbReference type="AlphaFoldDB" id="I2H3L3"/>
<evidence type="ECO:0000256" key="3">
    <source>
        <dbReference type="ARBA" id="ARBA00022989"/>
    </source>
</evidence>
<sequence>MFLNNNMFFRNFLFFSLYQLALGHVQHEHELTINSSSLQIAIQYLQHYVFPFDARYNAIVATLLIQFLPCLFIFLIPGLKNNMGNGSVTSSLLMAFALGTLFGDVFLHLVPEIYVGIDAHDHFKLHVLSGTIFLGFGIFMFLDKFFRIISMSPDGTPVSLHSHSHAPITQFNSHSHSHSNSRSISTDGKSSPKKKKNKNKNKKKSGNNNTDSTDELNDLEKIFESSTNASTSHEYQSHSHGSSSSAYLSIITGFIHSLTDGIALASAFYISKAVGVTTTIAIIFHEIPHEISDFAILLSSGFTFYQAVKSQLVTSIGAVIGTLIGCWLNEDSSMDSTKSILKYARTLVPENVALYLKQLDLCSYIHQNVRVLQSYIPQNIRNLQSCIPSVKLDCFYSHLEKFKNCGINLSELMLPLTAGGFIYVATINIVPEILRTSGSCKCKEAFVFILQTLAIISGFLLILNMPH</sequence>
<dbReference type="GO" id="GO:0006882">
    <property type="term" value="P:intracellular zinc ion homeostasis"/>
    <property type="evidence" value="ECO:0007669"/>
    <property type="project" value="TreeGrafter"/>
</dbReference>
<keyword evidence="2 6" id="KW-0812">Transmembrane</keyword>
<accession>I2H3L3</accession>
<dbReference type="RefSeq" id="XP_004180484.1">
    <property type="nucleotide sequence ID" value="XM_004180436.1"/>
</dbReference>
<feature type="region of interest" description="Disordered" evidence="5">
    <location>
        <begin position="169"/>
        <end position="216"/>
    </location>
</feature>
<dbReference type="PANTHER" id="PTHR16950:SF16">
    <property type="entry name" value="ZINC TRANSPORTER ZIP13"/>
    <property type="match status" value="1"/>
</dbReference>
<gene>
    <name evidence="8" type="primary">TBLA0D04690</name>
    <name evidence="8" type="ORF">TBLA_0D04690</name>
</gene>
<evidence type="ECO:0000256" key="1">
    <source>
        <dbReference type="ARBA" id="ARBA00004141"/>
    </source>
</evidence>
<evidence type="ECO:0000256" key="5">
    <source>
        <dbReference type="SAM" id="MobiDB-lite"/>
    </source>
</evidence>
<dbReference type="PANTHER" id="PTHR16950">
    <property type="entry name" value="ZINC TRANSPORTER SLC39A7 HISTIDINE-RICH MEMBRANE PROTEIN KE4"/>
    <property type="match status" value="1"/>
</dbReference>
<dbReference type="eggNOG" id="KOG2693">
    <property type="taxonomic scope" value="Eukaryota"/>
</dbReference>
<organism evidence="8 9">
    <name type="scientific">Henningerozyma blattae (strain ATCC 34711 / CBS 6284 / DSM 70876 / NBRC 10599 / NRRL Y-10934 / UCD 77-7)</name>
    <name type="common">Yeast</name>
    <name type="synonym">Tetrapisispora blattae</name>
    <dbReference type="NCBI Taxonomy" id="1071380"/>
    <lineage>
        <taxon>Eukaryota</taxon>
        <taxon>Fungi</taxon>
        <taxon>Dikarya</taxon>
        <taxon>Ascomycota</taxon>
        <taxon>Saccharomycotina</taxon>
        <taxon>Saccharomycetes</taxon>
        <taxon>Saccharomycetales</taxon>
        <taxon>Saccharomycetaceae</taxon>
        <taxon>Henningerozyma</taxon>
    </lineage>
</organism>
<evidence type="ECO:0000256" key="2">
    <source>
        <dbReference type="ARBA" id="ARBA00022692"/>
    </source>
</evidence>
<feature type="transmembrane region" description="Helical" evidence="6">
    <location>
        <begin position="446"/>
        <end position="465"/>
    </location>
</feature>
<dbReference type="Pfam" id="PF02535">
    <property type="entry name" value="Zip"/>
    <property type="match status" value="1"/>
</dbReference>
<dbReference type="GO" id="GO:0005783">
    <property type="term" value="C:endoplasmic reticulum"/>
    <property type="evidence" value="ECO:0007669"/>
    <property type="project" value="EnsemblFungi"/>
</dbReference>
<reference evidence="8 9" key="1">
    <citation type="journal article" date="2011" name="Proc. Natl. Acad. Sci. U.S.A.">
        <title>Evolutionary erosion of yeast sex chromosomes by mating-type switching accidents.</title>
        <authorList>
            <person name="Gordon J.L."/>
            <person name="Armisen D."/>
            <person name="Proux-Wera E."/>
            <person name="Oheigeartaigh S.S."/>
            <person name="Byrne K.P."/>
            <person name="Wolfe K.H."/>
        </authorList>
    </citation>
    <scope>NUCLEOTIDE SEQUENCE [LARGE SCALE GENOMIC DNA]</scope>
    <source>
        <strain evidence="9">ATCC 34711 / CBS 6284 / DSM 70876 / NBRC 10599 / NRRL Y-10934 / UCD 77-7</strain>
    </source>
</reference>
<evidence type="ECO:0000313" key="9">
    <source>
        <dbReference type="Proteomes" id="UP000002866"/>
    </source>
</evidence>
<keyword evidence="9" id="KW-1185">Reference proteome</keyword>
<dbReference type="InParanoid" id="I2H3L3"/>
<protein>
    <submittedName>
        <fullName evidence="8">Uncharacterized protein</fullName>
    </submittedName>
</protein>
<dbReference type="KEGG" id="tbl:TBLA_0D04690"/>
<dbReference type="OMA" id="IWLHSIG"/>
<evidence type="ECO:0000256" key="4">
    <source>
        <dbReference type="ARBA" id="ARBA00023136"/>
    </source>
</evidence>
<feature type="signal peptide" evidence="7">
    <location>
        <begin position="1"/>
        <end position="23"/>
    </location>
</feature>
<keyword evidence="4 6" id="KW-0472">Membrane</keyword>
<dbReference type="HOGENOM" id="CLU_015114_0_0_1"/>
<feature type="transmembrane region" description="Helical" evidence="6">
    <location>
        <begin position="123"/>
        <end position="142"/>
    </location>
</feature>
<feature type="chain" id="PRO_5003659110" evidence="7">
    <location>
        <begin position="24"/>
        <end position="467"/>
    </location>
</feature>
<dbReference type="STRING" id="1071380.I2H3L3"/>
<dbReference type="FunCoup" id="I2H3L3">
    <property type="interactions" value="184"/>
</dbReference>
<keyword evidence="3 6" id="KW-1133">Transmembrane helix</keyword>